<dbReference type="GO" id="GO:0016274">
    <property type="term" value="F:protein-arginine N-methyltransferase activity"/>
    <property type="evidence" value="ECO:0007669"/>
    <property type="project" value="InterPro"/>
</dbReference>
<dbReference type="EMBL" id="RDQH01000334">
    <property type="protein sequence ID" value="RXH92014.1"/>
    <property type="molecule type" value="Genomic_DNA"/>
</dbReference>
<proteinExistence type="predicted"/>
<dbReference type="STRING" id="3750.A0A498JD93"/>
<dbReference type="AlphaFoldDB" id="A0A498JD93"/>
<dbReference type="PANTHER" id="PTHR11006:SF68">
    <property type="entry name" value="PROTEIN ARGININE N-METHYLTRANSFERASE PRMT10"/>
    <property type="match status" value="1"/>
</dbReference>
<protein>
    <submittedName>
        <fullName evidence="2">Uncharacterized protein</fullName>
    </submittedName>
</protein>
<evidence type="ECO:0000256" key="1">
    <source>
        <dbReference type="ARBA" id="ARBA00022691"/>
    </source>
</evidence>
<evidence type="ECO:0000313" key="3">
    <source>
        <dbReference type="Proteomes" id="UP000290289"/>
    </source>
</evidence>
<gene>
    <name evidence="2" type="ORF">DVH24_021037</name>
</gene>
<organism evidence="2 3">
    <name type="scientific">Malus domestica</name>
    <name type="common">Apple</name>
    <name type="synonym">Pyrus malus</name>
    <dbReference type="NCBI Taxonomy" id="3750"/>
    <lineage>
        <taxon>Eukaryota</taxon>
        <taxon>Viridiplantae</taxon>
        <taxon>Streptophyta</taxon>
        <taxon>Embryophyta</taxon>
        <taxon>Tracheophyta</taxon>
        <taxon>Spermatophyta</taxon>
        <taxon>Magnoliopsida</taxon>
        <taxon>eudicotyledons</taxon>
        <taxon>Gunneridae</taxon>
        <taxon>Pentapetalae</taxon>
        <taxon>rosids</taxon>
        <taxon>fabids</taxon>
        <taxon>Rosales</taxon>
        <taxon>Rosaceae</taxon>
        <taxon>Amygdaloideae</taxon>
        <taxon>Maleae</taxon>
        <taxon>Malus</taxon>
    </lineage>
</organism>
<evidence type="ECO:0000313" key="2">
    <source>
        <dbReference type="EMBL" id="RXH92014.1"/>
    </source>
</evidence>
<dbReference type="InterPro" id="IPR025799">
    <property type="entry name" value="Arg_MeTrfase"/>
</dbReference>
<dbReference type="InterPro" id="IPR029063">
    <property type="entry name" value="SAM-dependent_MTases_sf"/>
</dbReference>
<name>A0A498JD93_MALDO</name>
<reference evidence="2 3" key="1">
    <citation type="submission" date="2018-10" db="EMBL/GenBank/DDBJ databases">
        <title>A high-quality apple genome assembly.</title>
        <authorList>
            <person name="Hu J."/>
        </authorList>
    </citation>
    <scope>NUCLEOTIDE SEQUENCE [LARGE SCALE GENOMIC DNA]</scope>
    <source>
        <strain evidence="3">cv. HFTH1</strain>
        <tissue evidence="2">Young leaf</tissue>
    </source>
</reference>
<dbReference type="Proteomes" id="UP000290289">
    <property type="component" value="Chromosome 8"/>
</dbReference>
<dbReference type="SUPFAM" id="SSF53335">
    <property type="entry name" value="S-adenosyl-L-methionine-dependent methyltransferases"/>
    <property type="match status" value="1"/>
</dbReference>
<dbReference type="GO" id="GO:0042054">
    <property type="term" value="F:histone methyltransferase activity"/>
    <property type="evidence" value="ECO:0007669"/>
    <property type="project" value="TreeGrafter"/>
</dbReference>
<accession>A0A498JD93</accession>
<dbReference type="Gene3D" id="3.40.50.150">
    <property type="entry name" value="Vaccinia Virus protein VP39"/>
    <property type="match status" value="1"/>
</dbReference>
<comment type="caution">
    <text evidence="2">The sequence shown here is derived from an EMBL/GenBank/DDBJ whole genome shotgun (WGS) entry which is preliminary data.</text>
</comment>
<dbReference type="PANTHER" id="PTHR11006">
    <property type="entry name" value="PROTEIN ARGININE N-METHYLTRANSFERASE"/>
    <property type="match status" value="1"/>
</dbReference>
<dbReference type="GO" id="GO:0005634">
    <property type="term" value="C:nucleus"/>
    <property type="evidence" value="ECO:0007669"/>
    <property type="project" value="TreeGrafter"/>
</dbReference>
<keyword evidence="1" id="KW-0949">S-adenosyl-L-methionine</keyword>
<sequence>MRLKRWHAEKVREQYGAFMEEYLHEAKEEYVEDQVWRRANDPMLFSTNNFHGRQAWEFDPDAVAFELHIPHKLYQCFSEIWRKRETEKQMEKEDEVIEGPMEDVVLPEKVDVIISEWMGYFLLRESMLDSVICARDRWLKPTGVIKAMDTKQLSF</sequence>
<keyword evidence="3" id="KW-1185">Reference proteome</keyword>